<dbReference type="EMBL" id="CAJNIZ010019765">
    <property type="protein sequence ID" value="CAE7430809.1"/>
    <property type="molecule type" value="Genomic_DNA"/>
</dbReference>
<reference evidence="1" key="1">
    <citation type="submission" date="2021-02" db="EMBL/GenBank/DDBJ databases">
        <authorList>
            <person name="Dougan E. K."/>
            <person name="Rhodes N."/>
            <person name="Thang M."/>
            <person name="Chan C."/>
        </authorList>
    </citation>
    <scope>NUCLEOTIDE SEQUENCE</scope>
</reference>
<dbReference type="AlphaFoldDB" id="A0A812RBS0"/>
<keyword evidence="2" id="KW-1185">Reference proteome</keyword>
<feature type="non-terminal residue" evidence="1">
    <location>
        <position position="182"/>
    </location>
</feature>
<accession>A0A812RBS0</accession>
<comment type="caution">
    <text evidence="1">The sequence shown here is derived from an EMBL/GenBank/DDBJ whole genome shotgun (WGS) entry which is preliminary data.</text>
</comment>
<evidence type="ECO:0008006" key="3">
    <source>
        <dbReference type="Google" id="ProtNLM"/>
    </source>
</evidence>
<evidence type="ECO:0000313" key="2">
    <source>
        <dbReference type="Proteomes" id="UP000649617"/>
    </source>
</evidence>
<sequence length="182" mass="20759">RVGPIEKLTDSDMQAIRKNCDRFLVALLHEYKLVDSGKFSSRSTFLKIPFMYEEANEMLREFAARKKDAKKSRGYGSTDVVAALELLARQYEVLFTHILWRQAALQTRAFEERVDVLVTTSDKLRKMLAHGSPWLRERSLSVLAMDEVENEEYVEVVAAAIHFDLVLLAGDRSQGLCAHRGP</sequence>
<gene>
    <name evidence="1" type="ORF">SPIL2461_LOCUS10539</name>
</gene>
<feature type="non-terminal residue" evidence="1">
    <location>
        <position position="1"/>
    </location>
</feature>
<dbReference type="Proteomes" id="UP000649617">
    <property type="component" value="Unassembled WGS sequence"/>
</dbReference>
<protein>
    <recommendedName>
        <fullName evidence="3">RNA helicase</fullName>
    </recommendedName>
</protein>
<name>A0A812RBS0_SYMPI</name>
<organism evidence="1 2">
    <name type="scientific">Symbiodinium pilosum</name>
    <name type="common">Dinoflagellate</name>
    <dbReference type="NCBI Taxonomy" id="2952"/>
    <lineage>
        <taxon>Eukaryota</taxon>
        <taxon>Sar</taxon>
        <taxon>Alveolata</taxon>
        <taxon>Dinophyceae</taxon>
        <taxon>Suessiales</taxon>
        <taxon>Symbiodiniaceae</taxon>
        <taxon>Symbiodinium</taxon>
    </lineage>
</organism>
<proteinExistence type="predicted"/>
<evidence type="ECO:0000313" key="1">
    <source>
        <dbReference type="EMBL" id="CAE7430809.1"/>
    </source>
</evidence>
<dbReference type="OrthoDB" id="408009at2759"/>